<accession>A0A162CSZ7</accession>
<evidence type="ECO:0000256" key="1">
    <source>
        <dbReference type="SAM" id="SignalP"/>
    </source>
</evidence>
<proteinExistence type="predicted"/>
<sequence length="76" mass="8721">MIYSRLYVVTIINLCTLFIDASKQRIQLKKQMGKYVENATKLVAVINSQLDGCVVSMDDCYRDVFPWQCAYDSTTT</sequence>
<evidence type="ECO:0000313" key="3">
    <source>
        <dbReference type="Proteomes" id="UP000076858"/>
    </source>
</evidence>
<feature type="signal peptide" evidence="1">
    <location>
        <begin position="1"/>
        <end position="21"/>
    </location>
</feature>
<dbReference type="AlphaFoldDB" id="A0A162CSZ7"/>
<name>A0A162CSZ7_9CRUS</name>
<comment type="caution">
    <text evidence="2">The sequence shown here is derived from an EMBL/GenBank/DDBJ whole genome shotgun (WGS) entry which is preliminary data.</text>
</comment>
<reference evidence="2 3" key="1">
    <citation type="submission" date="2016-03" db="EMBL/GenBank/DDBJ databases">
        <title>EvidentialGene: Evidence-directed Construction of Genes on Genomes.</title>
        <authorList>
            <person name="Gilbert D.G."/>
            <person name="Choi J.-H."/>
            <person name="Mockaitis K."/>
            <person name="Colbourne J."/>
            <person name="Pfrender M."/>
        </authorList>
    </citation>
    <scope>NUCLEOTIDE SEQUENCE [LARGE SCALE GENOMIC DNA]</scope>
    <source>
        <strain evidence="2 3">Xinb3</strain>
        <tissue evidence="2">Complete organism</tissue>
    </source>
</reference>
<gene>
    <name evidence="2" type="ORF">APZ42_005673</name>
</gene>
<feature type="chain" id="PRO_5007832839" evidence="1">
    <location>
        <begin position="22"/>
        <end position="76"/>
    </location>
</feature>
<keyword evidence="3" id="KW-1185">Reference proteome</keyword>
<protein>
    <submittedName>
        <fullName evidence="2">Uncharacterized protein</fullName>
    </submittedName>
</protein>
<organism evidence="2 3">
    <name type="scientific">Daphnia magna</name>
    <dbReference type="NCBI Taxonomy" id="35525"/>
    <lineage>
        <taxon>Eukaryota</taxon>
        <taxon>Metazoa</taxon>
        <taxon>Ecdysozoa</taxon>
        <taxon>Arthropoda</taxon>
        <taxon>Crustacea</taxon>
        <taxon>Branchiopoda</taxon>
        <taxon>Diplostraca</taxon>
        <taxon>Cladocera</taxon>
        <taxon>Anomopoda</taxon>
        <taxon>Daphniidae</taxon>
        <taxon>Daphnia</taxon>
    </lineage>
</organism>
<dbReference type="EMBL" id="LRGB01015917">
    <property type="protein sequence ID" value="KZR98763.1"/>
    <property type="molecule type" value="Genomic_DNA"/>
</dbReference>
<evidence type="ECO:0000313" key="2">
    <source>
        <dbReference type="EMBL" id="KZR98763.1"/>
    </source>
</evidence>
<keyword evidence="1" id="KW-0732">Signal</keyword>
<dbReference type="Proteomes" id="UP000076858">
    <property type="component" value="Unassembled WGS sequence"/>
</dbReference>
<dbReference type="OrthoDB" id="6377450at2759"/>